<sequence>MPDKNASLRTQGPIPRLKSHLHLTALSFPSSIFPSVRPSYLSAPLLPARCSCDEGPQTPSLSSSSSPSRFCCRPDHTCHLHRTQGPGTFAAMGLSSIPHLALQSLSSPHPGPLSLRNGRCRGQSGTQELLLL</sequence>
<comment type="caution">
    <text evidence="1">The sequence shown here is derived from an EMBL/GenBank/DDBJ whole genome shotgun (WGS) entry which is preliminary data.</text>
</comment>
<dbReference type="EMBL" id="JAURVH010001514">
    <property type="protein sequence ID" value="KAK5934431.1"/>
    <property type="molecule type" value="Genomic_DNA"/>
</dbReference>
<accession>A0AAN8HZT9</accession>
<evidence type="ECO:0000313" key="2">
    <source>
        <dbReference type="Proteomes" id="UP001331515"/>
    </source>
</evidence>
<keyword evidence="2" id="KW-1185">Reference proteome</keyword>
<protein>
    <submittedName>
        <fullName evidence="1">Uncharacterized protein</fullName>
    </submittedName>
</protein>
<reference evidence="1 2" key="1">
    <citation type="journal article" date="2023" name="Mol. Biol. Evol.">
        <title>Genomics of Secondarily Temperate Adaptation in the Only Non-Antarctic Icefish.</title>
        <authorList>
            <person name="Rivera-Colon A.G."/>
            <person name="Rayamajhi N."/>
            <person name="Minhas B.F."/>
            <person name="Madrigal G."/>
            <person name="Bilyk K.T."/>
            <person name="Yoon V."/>
            <person name="Hune M."/>
            <person name="Gregory S."/>
            <person name="Cheng C.H.C."/>
            <person name="Catchen J.M."/>
        </authorList>
    </citation>
    <scope>NUCLEOTIDE SEQUENCE [LARGE SCALE GENOMIC DNA]</scope>
    <source>
        <tissue evidence="1">White muscle</tissue>
    </source>
</reference>
<proteinExistence type="predicted"/>
<gene>
    <name evidence="1" type="ORF">CgunFtcFv8_014831</name>
</gene>
<evidence type="ECO:0000313" key="1">
    <source>
        <dbReference type="EMBL" id="KAK5934431.1"/>
    </source>
</evidence>
<name>A0AAN8HZT9_CHAGU</name>
<organism evidence="1 2">
    <name type="scientific">Champsocephalus gunnari</name>
    <name type="common">Mackerel icefish</name>
    <dbReference type="NCBI Taxonomy" id="52237"/>
    <lineage>
        <taxon>Eukaryota</taxon>
        <taxon>Metazoa</taxon>
        <taxon>Chordata</taxon>
        <taxon>Craniata</taxon>
        <taxon>Vertebrata</taxon>
        <taxon>Euteleostomi</taxon>
        <taxon>Actinopterygii</taxon>
        <taxon>Neopterygii</taxon>
        <taxon>Teleostei</taxon>
        <taxon>Neoteleostei</taxon>
        <taxon>Acanthomorphata</taxon>
        <taxon>Eupercaria</taxon>
        <taxon>Perciformes</taxon>
        <taxon>Notothenioidei</taxon>
        <taxon>Channichthyidae</taxon>
        <taxon>Champsocephalus</taxon>
    </lineage>
</organism>
<dbReference type="Proteomes" id="UP001331515">
    <property type="component" value="Unassembled WGS sequence"/>
</dbReference>
<dbReference type="AlphaFoldDB" id="A0AAN8HZT9"/>